<evidence type="ECO:0000313" key="1">
    <source>
        <dbReference type="EMBL" id="WYY00628.1"/>
    </source>
</evidence>
<accession>A0AAX4NH07</accession>
<protein>
    <submittedName>
        <fullName evidence="1">Uncharacterized protein</fullName>
    </submittedName>
</protein>
<reference evidence="1 2" key="1">
    <citation type="submission" date="2023-09" db="EMBL/GenBank/DDBJ databases">
        <authorList>
            <person name="Golyshina O.V."/>
            <person name="Lunev E.A."/>
            <person name="Bargiela R."/>
            <person name="Gaines M.C."/>
            <person name="Daum B."/>
            <person name="Bale N.J."/>
            <person name="Koenen M."/>
            <person name="Sinninghe Damst J.S."/>
            <person name="Yakimov M."/>
            <person name="Golyshin P.N."/>
        </authorList>
    </citation>
    <scope>NUCLEOTIDE SEQUENCE [LARGE SCALE GENOMIC DNA]</scope>
    <source>
        <strain evidence="1 2">M1</strain>
    </source>
</reference>
<dbReference type="AlphaFoldDB" id="A0AAX4NH07"/>
<dbReference type="EMBL" id="CP133772">
    <property type="protein sequence ID" value="WYY00628.1"/>
    <property type="molecule type" value="Genomic_DNA"/>
</dbReference>
<organism evidence="1 2">
    <name type="scientific">Oxyplasma meridianum</name>
    <dbReference type="NCBI Taxonomy" id="3073602"/>
    <lineage>
        <taxon>Archaea</taxon>
        <taxon>Methanobacteriati</taxon>
        <taxon>Thermoplasmatota</taxon>
        <taxon>Thermoplasmata</taxon>
        <taxon>Thermoplasmatales</taxon>
        <taxon>Thermoplasmataceae</taxon>
        <taxon>Oxyplasma</taxon>
    </lineage>
</organism>
<sequence>MMSYFIKRIDSIFYQQSFEAVNEFFSGFSSQTEMVEWMRKRKRQDPVISEVDGKDDIIAVIAGNNPAEMMGTDTKKDLFSEFRKIYSGTCIRIPDYSLCINESIKRALKYDPEWIAISSPNTHVYGKSRDLMRAVKLAHNEENRILIPNPSPLRSRYIRIGKRNFLSGKININRLEKWAYGIEEKLSGKFGDIYIAEPMDILHRAVYRWIFSAANTSSFIVLSADWLKSMGGHVMDETFTSAYCEVDFSIRHTGKAGSVNFINLPYRSRKRKASGLSLPFEHAWDLCNRIYMTHKINNSYY</sequence>
<dbReference type="Proteomes" id="UP001451606">
    <property type="component" value="Chromosome"/>
</dbReference>
<dbReference type="RefSeq" id="WP_393970962.1">
    <property type="nucleotide sequence ID" value="NZ_CP133772.1"/>
</dbReference>
<proteinExistence type="predicted"/>
<name>A0AAX4NH07_9ARCH</name>
<evidence type="ECO:0000313" key="2">
    <source>
        <dbReference type="Proteomes" id="UP001451606"/>
    </source>
</evidence>
<dbReference type="GeneID" id="95967945"/>
<gene>
    <name evidence="1" type="ORF">OXIME_001208</name>
</gene>
<dbReference type="KEGG" id="omr:OXIME_001208"/>
<keyword evidence="2" id="KW-1185">Reference proteome</keyword>